<dbReference type="AlphaFoldDB" id="A0A1L6MW13"/>
<name>A0A1L6MW13_9BACT</name>
<dbReference type="InterPro" id="IPR025738">
    <property type="entry name" value="BatD"/>
</dbReference>
<protein>
    <recommendedName>
        <fullName evidence="3">Protein BatD</fullName>
    </recommendedName>
</protein>
<accession>A0A1L6MW13</accession>
<dbReference type="STRING" id="1882918.BCY86_02905"/>
<gene>
    <name evidence="1" type="ORF">BCY86_02905</name>
</gene>
<reference evidence="1 2" key="1">
    <citation type="submission" date="2016-08" db="EMBL/GenBank/DDBJ databases">
        <title>Identification and validation of antigenic proteins from Pajaroellobacter abortibovis using de-novo genome sequence assembly and reverse vaccinology.</title>
        <authorList>
            <person name="Welly B.T."/>
            <person name="Miller M.R."/>
            <person name="Stott J.L."/>
            <person name="Blanchard M.T."/>
            <person name="Islas-Trejo A.D."/>
            <person name="O'Rourke S.M."/>
            <person name="Young A.E."/>
            <person name="Medrano J.F."/>
            <person name="Van Eenennaam A.L."/>
        </authorList>
    </citation>
    <scope>NUCLEOTIDE SEQUENCE [LARGE SCALE GENOMIC DNA]</scope>
    <source>
        <strain evidence="1 2">BTF92-0548A/99-0131</strain>
    </source>
</reference>
<proteinExistence type="predicted"/>
<dbReference type="EMBL" id="CP016908">
    <property type="protein sequence ID" value="APR99739.1"/>
    <property type="molecule type" value="Genomic_DNA"/>
</dbReference>
<evidence type="ECO:0000313" key="2">
    <source>
        <dbReference type="Proteomes" id="UP000185544"/>
    </source>
</evidence>
<keyword evidence="2" id="KW-1185">Reference proteome</keyword>
<evidence type="ECO:0000313" key="1">
    <source>
        <dbReference type="EMBL" id="APR99739.1"/>
    </source>
</evidence>
<dbReference type="Proteomes" id="UP000185544">
    <property type="component" value="Chromosome"/>
</dbReference>
<dbReference type="PANTHER" id="PTHR40940">
    <property type="entry name" value="PROTEIN BATD-RELATED"/>
    <property type="match status" value="1"/>
</dbReference>
<sequence length="665" mass="72768">MTILSWIQLRVESILKISVCPAWWICSAHGAKRYSSFRALSWFLALNVVLFHESFAWTQQVGSEVELLLHAESEVVGVDDSFELVLSASSSAGSITNPTFNPGSYFHLLGTRTSPTQSISIMNGNLQRSHGLTVVFSLSPKKIGEYVLGPAAVVMGGKRWESNQVRIRVVASAQPPRARSGRGFPFPSLFSFGPWKGLFGDLGADEETEPLPFQSLPILADEHLTLSAPRGEIAFLHGVLDKSSAVVGEQVTLSLYLYIEGHRGSLDITDVHESDASDFLKHSLLSEDSASKPIGYVNIEGKIWSVSCIRKLALFPLKTGELEIKPMSISLGRRSIAANVRQSEFFHIPIGEPPMLGRPAGYRVGDVGDFQLSVQVSPPEVEEGGGVSVQLELSGTGNIPSMLSLPVQPRVEWLDPIVHEKLAVDQAGKWGGARSFQYIARVRAPGDLSLGEISLPYWNPETKAYGIARAALGKVYVKGSLKKKAASSSDQENYLMQLPVVWKELVGVQGKGLLIADSPLWGVGLVAPPLTYLLVEGVWLCVCRYRKRQLAYASSSLAELDRQRAKVESLLKAGDAVQADAAMGRALEMALCHYLDCNLRLLPWTAMGSAFEKNQLPLAMVQDCQNILQASEVARFGHPVVSLPEVEKRWKRTQEVIDSMKRRAA</sequence>
<evidence type="ECO:0008006" key="3">
    <source>
        <dbReference type="Google" id="ProtNLM"/>
    </source>
</evidence>
<dbReference type="KEGG" id="pabo:BCY86_02905"/>
<dbReference type="Pfam" id="PF13584">
    <property type="entry name" value="BatD"/>
    <property type="match status" value="1"/>
</dbReference>
<organism evidence="1 2">
    <name type="scientific">Pajaroellobacter abortibovis</name>
    <dbReference type="NCBI Taxonomy" id="1882918"/>
    <lineage>
        <taxon>Bacteria</taxon>
        <taxon>Pseudomonadati</taxon>
        <taxon>Myxococcota</taxon>
        <taxon>Polyangia</taxon>
        <taxon>Polyangiales</taxon>
        <taxon>Polyangiaceae</taxon>
    </lineage>
</organism>
<dbReference type="PANTHER" id="PTHR40940:SF2">
    <property type="entry name" value="BATD"/>
    <property type="match status" value="1"/>
</dbReference>
<dbReference type="OrthoDB" id="180318at2"/>